<evidence type="ECO:0000313" key="2">
    <source>
        <dbReference type="EMBL" id="MBP1932077.1"/>
    </source>
</evidence>
<dbReference type="Gene3D" id="3.40.50.720">
    <property type="entry name" value="NAD(P)-binding Rossmann-like Domain"/>
    <property type="match status" value="1"/>
</dbReference>
<reference evidence="2 3" key="1">
    <citation type="submission" date="2021-03" db="EMBL/GenBank/DDBJ databases">
        <title>Genomic Encyclopedia of Type Strains, Phase IV (KMG-IV): sequencing the most valuable type-strain genomes for metagenomic binning, comparative biology and taxonomic classification.</title>
        <authorList>
            <person name="Goeker M."/>
        </authorList>
    </citation>
    <scope>NUCLEOTIDE SEQUENCE [LARGE SCALE GENOMIC DNA]</scope>
    <source>
        <strain evidence="2 3">DSM 24738</strain>
    </source>
</reference>
<keyword evidence="2" id="KW-0560">Oxidoreductase</keyword>
<evidence type="ECO:0000256" key="1">
    <source>
        <dbReference type="ARBA" id="ARBA00006484"/>
    </source>
</evidence>
<comment type="caution">
    <text evidence="2">The sequence shown here is derived from an EMBL/GenBank/DDBJ whole genome shotgun (WGS) entry which is preliminary data.</text>
</comment>
<gene>
    <name evidence="2" type="ORF">J2Z37_002078</name>
</gene>
<organism evidence="2 3">
    <name type="scientific">Ammoniphilus resinae</name>
    <dbReference type="NCBI Taxonomy" id="861532"/>
    <lineage>
        <taxon>Bacteria</taxon>
        <taxon>Bacillati</taxon>
        <taxon>Bacillota</taxon>
        <taxon>Bacilli</taxon>
        <taxon>Bacillales</taxon>
        <taxon>Paenibacillaceae</taxon>
        <taxon>Aneurinibacillus group</taxon>
        <taxon>Ammoniphilus</taxon>
    </lineage>
</organism>
<dbReference type="InterPro" id="IPR002347">
    <property type="entry name" value="SDR_fam"/>
</dbReference>
<dbReference type="SUPFAM" id="SSF51735">
    <property type="entry name" value="NAD(P)-binding Rossmann-fold domains"/>
    <property type="match status" value="1"/>
</dbReference>
<dbReference type="Pfam" id="PF13561">
    <property type="entry name" value="adh_short_C2"/>
    <property type="match status" value="1"/>
</dbReference>
<dbReference type="PRINTS" id="PR00081">
    <property type="entry name" value="GDHRDH"/>
</dbReference>
<sequence length="243" mass="25309">MDLTNQVAVITGGAGGIGSATADLLSERGALVVIADIHLGNAKKVADALVNKGRQAFAMEVNMMSEESVEGLVATVKEKHGRIDVLVNNAGVLSAEPMLDLAVEQWDRVMDINLRGTFLCSKAAMRVMVEQKSGKIVNIASMAGQLGGLKVSPDYTASKAGIISLGKAFARYGAAYGVNVNNVAPGLIETDMTRGRGDDPASVPLGRLGTAEDVAKAVYFLASPLSDYITGTTIDVNGGLLMR</sequence>
<dbReference type="InterPro" id="IPR036291">
    <property type="entry name" value="NAD(P)-bd_dom_sf"/>
</dbReference>
<protein>
    <submittedName>
        <fullName evidence="2">3-oxoacyl-[acyl-carrier protein] reductase</fullName>
        <ecNumber evidence="2">1.1.1.100</ecNumber>
    </submittedName>
</protein>
<evidence type="ECO:0000313" key="3">
    <source>
        <dbReference type="Proteomes" id="UP001519343"/>
    </source>
</evidence>
<dbReference type="PANTHER" id="PTHR42760">
    <property type="entry name" value="SHORT-CHAIN DEHYDROGENASES/REDUCTASES FAMILY MEMBER"/>
    <property type="match status" value="1"/>
</dbReference>
<accession>A0ABS4GPU3</accession>
<proteinExistence type="inferred from homology"/>
<dbReference type="PANTHER" id="PTHR42760:SF40">
    <property type="entry name" value="3-OXOACYL-[ACYL-CARRIER-PROTEIN] REDUCTASE, CHLOROPLASTIC"/>
    <property type="match status" value="1"/>
</dbReference>
<dbReference type="PRINTS" id="PR00080">
    <property type="entry name" value="SDRFAMILY"/>
</dbReference>
<dbReference type="RefSeq" id="WP_209810146.1">
    <property type="nucleotide sequence ID" value="NZ_JAGGKT010000005.1"/>
</dbReference>
<dbReference type="EC" id="1.1.1.100" evidence="2"/>
<dbReference type="GO" id="GO:0004316">
    <property type="term" value="F:3-oxoacyl-[acyl-carrier-protein] reductase (NADPH) activity"/>
    <property type="evidence" value="ECO:0007669"/>
    <property type="project" value="UniProtKB-EC"/>
</dbReference>
<dbReference type="EMBL" id="JAGGKT010000005">
    <property type="protein sequence ID" value="MBP1932077.1"/>
    <property type="molecule type" value="Genomic_DNA"/>
</dbReference>
<comment type="similarity">
    <text evidence="1">Belongs to the short-chain dehydrogenases/reductases (SDR) family.</text>
</comment>
<name>A0ABS4GPU3_9BACL</name>
<keyword evidence="3" id="KW-1185">Reference proteome</keyword>
<dbReference type="Proteomes" id="UP001519343">
    <property type="component" value="Unassembled WGS sequence"/>
</dbReference>